<organism evidence="1 2">
    <name type="scientific">Paratrimastix pyriformis</name>
    <dbReference type="NCBI Taxonomy" id="342808"/>
    <lineage>
        <taxon>Eukaryota</taxon>
        <taxon>Metamonada</taxon>
        <taxon>Preaxostyla</taxon>
        <taxon>Paratrimastigidae</taxon>
        <taxon>Paratrimastix</taxon>
    </lineage>
</organism>
<accession>A0ABQ8UJM0</accession>
<evidence type="ECO:0000313" key="2">
    <source>
        <dbReference type="Proteomes" id="UP001141327"/>
    </source>
</evidence>
<dbReference type="EMBL" id="JAPMOS010000020">
    <property type="protein sequence ID" value="KAJ4459415.1"/>
    <property type="molecule type" value="Genomic_DNA"/>
</dbReference>
<comment type="caution">
    <text evidence="1">The sequence shown here is derived from an EMBL/GenBank/DDBJ whole genome shotgun (WGS) entry which is preliminary data.</text>
</comment>
<keyword evidence="2" id="KW-1185">Reference proteome</keyword>
<dbReference type="Proteomes" id="UP001141327">
    <property type="component" value="Unassembled WGS sequence"/>
</dbReference>
<name>A0ABQ8UJM0_9EUKA</name>
<evidence type="ECO:0000313" key="1">
    <source>
        <dbReference type="EMBL" id="KAJ4459415.1"/>
    </source>
</evidence>
<gene>
    <name evidence="1" type="ORF">PAPYR_4723</name>
</gene>
<proteinExistence type="predicted"/>
<protein>
    <submittedName>
        <fullName evidence="1">Uncharacterized protein</fullName>
    </submittedName>
</protein>
<reference evidence="1" key="1">
    <citation type="journal article" date="2022" name="bioRxiv">
        <title>Genomics of Preaxostyla Flagellates Illuminates Evolutionary Transitions and the Path Towards Mitochondrial Loss.</title>
        <authorList>
            <person name="Novak L.V.F."/>
            <person name="Treitli S.C."/>
            <person name="Pyrih J."/>
            <person name="Halakuc P."/>
            <person name="Pipaliya S.V."/>
            <person name="Vacek V."/>
            <person name="Brzon O."/>
            <person name="Soukal P."/>
            <person name="Eme L."/>
            <person name="Dacks J.B."/>
            <person name="Karnkowska A."/>
            <person name="Elias M."/>
            <person name="Hampl V."/>
        </authorList>
    </citation>
    <scope>NUCLEOTIDE SEQUENCE</scope>
    <source>
        <strain evidence="1">RCP-MX</strain>
    </source>
</reference>
<sequence>MRRKIREAFGGDLRLAVLLLSGKADQVSERRIRPLPLPPWSSRRRAADHGRIESMRTDLAQGNLRGIARQRCGKNV</sequence>